<evidence type="ECO:0000313" key="3">
    <source>
        <dbReference type="Proteomes" id="UP000694866"/>
    </source>
</evidence>
<reference evidence="4" key="1">
    <citation type="submission" date="2025-08" db="UniProtKB">
        <authorList>
            <consortium name="RefSeq"/>
        </authorList>
    </citation>
    <scope>IDENTIFICATION</scope>
    <source>
        <strain evidence="4">USDA-PBARC FA_bdor</strain>
        <tissue evidence="4">Whole organism</tissue>
    </source>
</reference>
<feature type="domain" description="Alpha-carbonic anhydrase" evidence="2">
    <location>
        <begin position="1"/>
        <end position="135"/>
    </location>
</feature>
<organism evidence="3 4">
    <name type="scientific">Fopius arisanus</name>
    <dbReference type="NCBI Taxonomy" id="64838"/>
    <lineage>
        <taxon>Eukaryota</taxon>
        <taxon>Metazoa</taxon>
        <taxon>Ecdysozoa</taxon>
        <taxon>Arthropoda</taxon>
        <taxon>Hexapoda</taxon>
        <taxon>Insecta</taxon>
        <taxon>Pterygota</taxon>
        <taxon>Neoptera</taxon>
        <taxon>Endopterygota</taxon>
        <taxon>Hymenoptera</taxon>
        <taxon>Apocrita</taxon>
        <taxon>Ichneumonoidea</taxon>
        <taxon>Braconidae</taxon>
        <taxon>Opiinae</taxon>
        <taxon>Fopius</taxon>
    </lineage>
</organism>
<gene>
    <name evidence="4" type="primary">LOC105273134</name>
</gene>
<dbReference type="RefSeq" id="XP_011313687.1">
    <property type="nucleotide sequence ID" value="XM_011315385.1"/>
</dbReference>
<dbReference type="PANTHER" id="PTHR18952">
    <property type="entry name" value="CARBONIC ANHYDRASE"/>
    <property type="match status" value="1"/>
</dbReference>
<proteinExistence type="inferred from homology"/>
<dbReference type="OrthoDB" id="429145at2759"/>
<dbReference type="Pfam" id="PF00194">
    <property type="entry name" value="Carb_anhydrase"/>
    <property type="match status" value="1"/>
</dbReference>
<dbReference type="AlphaFoldDB" id="A0A9R1TQU3"/>
<sequence>MEMIESERVPVNESMSPIDLNMSNMTVVTLNPLNWINYNITPKKLKITNTGKNVVVCGNWEKSTPHLSSGPLRGDYMFSQIHFHWGPTEMMGSEHFIDGGSQPMELHAVHFKSDYKSQEIAMRETDAPVDSKFIT</sequence>
<dbReference type="KEGG" id="fas:105273134"/>
<dbReference type="PROSITE" id="PS51144">
    <property type="entry name" value="ALPHA_CA_2"/>
    <property type="match status" value="1"/>
</dbReference>
<dbReference type="InterPro" id="IPR036398">
    <property type="entry name" value="CA_dom_sf"/>
</dbReference>
<dbReference type="Gene3D" id="3.10.200.10">
    <property type="entry name" value="Alpha carbonic anhydrase"/>
    <property type="match status" value="1"/>
</dbReference>
<dbReference type="InterPro" id="IPR001148">
    <property type="entry name" value="CA_dom"/>
</dbReference>
<dbReference type="Proteomes" id="UP000694866">
    <property type="component" value="Unplaced"/>
</dbReference>
<dbReference type="InterPro" id="IPR023561">
    <property type="entry name" value="Carbonic_anhydrase_a-class"/>
</dbReference>
<keyword evidence="3" id="KW-1185">Reference proteome</keyword>
<dbReference type="GO" id="GO:0004089">
    <property type="term" value="F:carbonate dehydratase activity"/>
    <property type="evidence" value="ECO:0007669"/>
    <property type="project" value="InterPro"/>
</dbReference>
<evidence type="ECO:0000259" key="2">
    <source>
        <dbReference type="PROSITE" id="PS51144"/>
    </source>
</evidence>
<dbReference type="PANTHER" id="PTHR18952:SF233">
    <property type="entry name" value="CARBONIC ANHYDRASE 14"/>
    <property type="match status" value="1"/>
</dbReference>
<dbReference type="GO" id="GO:0008270">
    <property type="term" value="F:zinc ion binding"/>
    <property type="evidence" value="ECO:0007669"/>
    <property type="project" value="InterPro"/>
</dbReference>
<dbReference type="GeneID" id="105273134"/>
<dbReference type="SUPFAM" id="SSF51069">
    <property type="entry name" value="Carbonic anhydrase"/>
    <property type="match status" value="1"/>
</dbReference>
<accession>A0A9R1TQU3</accession>
<name>A0A9R1TQU3_9HYME</name>
<dbReference type="GO" id="GO:0005737">
    <property type="term" value="C:cytoplasm"/>
    <property type="evidence" value="ECO:0007669"/>
    <property type="project" value="TreeGrafter"/>
</dbReference>
<dbReference type="SMART" id="SM01057">
    <property type="entry name" value="Carb_anhydrase"/>
    <property type="match status" value="1"/>
</dbReference>
<comment type="similarity">
    <text evidence="1">Belongs to the alpha-carbonic anhydrase family.</text>
</comment>
<evidence type="ECO:0000256" key="1">
    <source>
        <dbReference type="ARBA" id="ARBA00010718"/>
    </source>
</evidence>
<evidence type="ECO:0000313" key="4">
    <source>
        <dbReference type="RefSeq" id="XP_011313687.1"/>
    </source>
</evidence>
<protein>
    <submittedName>
        <fullName evidence="4">Carbonic anhydrase 5</fullName>
    </submittedName>
</protein>